<evidence type="ECO:0000313" key="2">
    <source>
        <dbReference type="EMBL" id="OFJ54199.1"/>
    </source>
</evidence>
<dbReference type="EMBL" id="MCHX01000015">
    <property type="protein sequence ID" value="OFJ54199.1"/>
    <property type="molecule type" value="Genomic_DNA"/>
</dbReference>
<organism evidence="2 3">
    <name type="scientific">Mycolicibacterium grossiae</name>
    <dbReference type="NCBI Taxonomy" id="1552759"/>
    <lineage>
        <taxon>Bacteria</taxon>
        <taxon>Bacillati</taxon>
        <taxon>Actinomycetota</taxon>
        <taxon>Actinomycetes</taxon>
        <taxon>Mycobacteriales</taxon>
        <taxon>Mycobacteriaceae</taxon>
        <taxon>Mycolicibacterium</taxon>
    </lineage>
</organism>
<sequence>MCRAVVEGGRRCPCTRGDRRRAYQRMRYAARQAAIATTDGDSTPNPGASTETASEALEHRRTETAAAVDDALTALRDPARSGDPDVHDAYLNAVLDHGAVVRDIAEQKIERAYTERGLDDASVAAETAAVAAELDQIESEWRETKRRSDAYLTTDGTSFTPEGAAALDDARNAYAAAKQDCYRRASARSKTINEQRAQIAKDIYYEELSRERSFGGPAAAAFVPSNTAKMTRSDRALFTASTSLYPDEMVEHANGLGAMLAKRSKARAHYTAGARQRSRRTRTEVFDLNDALENGRFRFNHFVDSPEEMARGGGSVRDRYGADNAFVARTPDNERRVGELVAQHNEGRSQHATIEYATAVPKDGGEPREVIYVKGARKRVTTEVTGISAELTFSDSSSMTHELGHRMEDRNPEISVATKAFLRRRTAGLAPERYHRSELVVPDGFSDRYFGKDYAGTHHTELLSCGMEAITHGRFGGLTGRRSVFLPAPGGLSLADRAQPPKADTEHLALVLGLLASANKRLP</sequence>
<comment type="caution">
    <text evidence="2">The sequence shown here is derived from an EMBL/GenBank/DDBJ whole genome shotgun (WGS) entry which is preliminary data.</text>
</comment>
<evidence type="ECO:0000256" key="1">
    <source>
        <dbReference type="SAM" id="MobiDB-lite"/>
    </source>
</evidence>
<reference evidence="2 3" key="1">
    <citation type="submission" date="2016-09" db="EMBL/GenBank/DDBJ databases">
        <title>genome sequence of Mycobacterium sp. 739 SCH.</title>
        <authorList>
            <person name="Greninger A.L."/>
            <person name="Qin X."/>
            <person name="Jerome K."/>
            <person name="Vora S."/>
            <person name="Quinn K."/>
        </authorList>
    </citation>
    <scope>NUCLEOTIDE SEQUENCE [LARGE SCALE GENOMIC DNA]</scope>
    <source>
        <strain evidence="2 3">SCH</strain>
    </source>
</reference>
<accession>A0A1E8Q8B6</accession>
<name>A0A1E8Q8B6_9MYCO</name>
<proteinExistence type="predicted"/>
<protein>
    <submittedName>
        <fullName evidence="2">Uncharacterized protein</fullName>
    </submittedName>
</protein>
<keyword evidence="3" id="KW-1185">Reference proteome</keyword>
<evidence type="ECO:0000313" key="3">
    <source>
        <dbReference type="Proteomes" id="UP000178953"/>
    </source>
</evidence>
<feature type="compositionally biased region" description="Polar residues" evidence="1">
    <location>
        <begin position="39"/>
        <end position="53"/>
    </location>
</feature>
<feature type="region of interest" description="Disordered" evidence="1">
    <location>
        <begin position="34"/>
        <end position="57"/>
    </location>
</feature>
<dbReference type="Proteomes" id="UP000178953">
    <property type="component" value="Unassembled WGS sequence"/>
</dbReference>
<dbReference type="AlphaFoldDB" id="A0A1E8Q8B6"/>
<gene>
    <name evidence="2" type="ORF">BEL07_08165</name>
</gene>